<dbReference type="SMART" id="SM00449">
    <property type="entry name" value="SPRY"/>
    <property type="match status" value="1"/>
</dbReference>
<gene>
    <name evidence="3" type="ORF">DIABBA_LOCUS375</name>
</gene>
<dbReference type="EMBL" id="OU898276">
    <property type="protein sequence ID" value="CAG9826238.1"/>
    <property type="molecule type" value="Genomic_DNA"/>
</dbReference>
<dbReference type="PROSITE" id="PS50188">
    <property type="entry name" value="B302_SPRY"/>
    <property type="match status" value="1"/>
</dbReference>
<keyword evidence="4" id="KW-1185">Reference proteome</keyword>
<dbReference type="InterPro" id="IPR035766">
    <property type="entry name" value="SPRYD7"/>
</dbReference>
<name>A0A9N9SND6_DIABA</name>
<proteinExistence type="predicted"/>
<dbReference type="Pfam" id="PF00622">
    <property type="entry name" value="SPRY"/>
    <property type="match status" value="1"/>
</dbReference>
<dbReference type="InterPro" id="IPR001870">
    <property type="entry name" value="B30.2/SPRY"/>
</dbReference>
<dbReference type="InterPro" id="IPR043136">
    <property type="entry name" value="B30.2/SPRY_sf"/>
</dbReference>
<dbReference type="OrthoDB" id="40953at2759"/>
<accession>A0A9N9SND6</accession>
<dbReference type="PANTHER" id="PTHR20951:SF2">
    <property type="entry name" value="SPRY DOMAIN-CONTAINING PROTEIN 7"/>
    <property type="match status" value="1"/>
</dbReference>
<sequence>MSSVSVFCCLKGCLDNFTFHPTVPHIPRDNPIQLDTAFMGYEVVVVKGGLRLCGSGAVLGNAPLVQSKSYFEVKVQQNGTWAVGLATRQTDVSLTQGGQDEFSWALGSDHIIRHKKQELHKISSIGSPDEGIKQIIEGDIIGVAFDHLQLKFFINGKEVDYAVSNIKGTVYPALYVDDGAILDIILDNFNHPPPSGFDKIMLEQSLL</sequence>
<reference evidence="3" key="1">
    <citation type="submission" date="2022-01" db="EMBL/GenBank/DDBJ databases">
        <authorList>
            <person name="King R."/>
        </authorList>
    </citation>
    <scope>NUCLEOTIDE SEQUENCE</scope>
</reference>
<dbReference type="SUPFAM" id="SSF49899">
    <property type="entry name" value="Concanavalin A-like lectins/glucanases"/>
    <property type="match status" value="1"/>
</dbReference>
<evidence type="ECO:0000259" key="2">
    <source>
        <dbReference type="PROSITE" id="PS50188"/>
    </source>
</evidence>
<dbReference type="Proteomes" id="UP001153709">
    <property type="component" value="Chromosome 1"/>
</dbReference>
<dbReference type="Gene3D" id="2.60.120.920">
    <property type="match status" value="1"/>
</dbReference>
<organism evidence="3 4">
    <name type="scientific">Diabrotica balteata</name>
    <name type="common">Banded cucumber beetle</name>
    <dbReference type="NCBI Taxonomy" id="107213"/>
    <lineage>
        <taxon>Eukaryota</taxon>
        <taxon>Metazoa</taxon>
        <taxon>Ecdysozoa</taxon>
        <taxon>Arthropoda</taxon>
        <taxon>Hexapoda</taxon>
        <taxon>Insecta</taxon>
        <taxon>Pterygota</taxon>
        <taxon>Neoptera</taxon>
        <taxon>Endopterygota</taxon>
        <taxon>Coleoptera</taxon>
        <taxon>Polyphaga</taxon>
        <taxon>Cucujiformia</taxon>
        <taxon>Chrysomeloidea</taxon>
        <taxon>Chrysomelidae</taxon>
        <taxon>Galerucinae</taxon>
        <taxon>Diabroticina</taxon>
        <taxon>Diabroticites</taxon>
        <taxon>Diabrotica</taxon>
    </lineage>
</organism>
<evidence type="ECO:0000313" key="3">
    <source>
        <dbReference type="EMBL" id="CAG9826238.1"/>
    </source>
</evidence>
<dbReference type="InterPro" id="IPR003877">
    <property type="entry name" value="SPRY_dom"/>
</dbReference>
<protein>
    <recommendedName>
        <fullName evidence="1">SPRY domain-containing protein 7</fullName>
    </recommendedName>
</protein>
<dbReference type="PANTHER" id="PTHR20951">
    <property type="entry name" value="C13ORF1 PROTEIN-RELATED"/>
    <property type="match status" value="1"/>
</dbReference>
<evidence type="ECO:0000313" key="4">
    <source>
        <dbReference type="Proteomes" id="UP001153709"/>
    </source>
</evidence>
<dbReference type="CDD" id="cd12880">
    <property type="entry name" value="SPRYD7"/>
    <property type="match status" value="1"/>
</dbReference>
<dbReference type="InterPro" id="IPR013320">
    <property type="entry name" value="ConA-like_dom_sf"/>
</dbReference>
<dbReference type="AlphaFoldDB" id="A0A9N9SND6"/>
<evidence type="ECO:0000256" key="1">
    <source>
        <dbReference type="ARBA" id="ARBA00021772"/>
    </source>
</evidence>
<feature type="domain" description="B30.2/SPRY" evidence="2">
    <location>
        <begin position="1"/>
        <end position="194"/>
    </location>
</feature>